<comment type="caution">
    <text evidence="1">The sequence shown here is derived from an EMBL/GenBank/DDBJ whole genome shotgun (WGS) entry which is preliminary data.</text>
</comment>
<reference evidence="1 2" key="1">
    <citation type="submission" date="2019-06" db="EMBL/GenBank/DDBJ databases">
        <title>Whole genome shotgun sequence of Zoogloea ramigera NBRC 15342.</title>
        <authorList>
            <person name="Hosoyama A."/>
            <person name="Uohara A."/>
            <person name="Ohji S."/>
            <person name="Ichikawa N."/>
        </authorList>
    </citation>
    <scope>NUCLEOTIDE SEQUENCE [LARGE SCALE GENOMIC DNA]</scope>
    <source>
        <strain evidence="1 2">NBRC 15342</strain>
    </source>
</reference>
<dbReference type="RefSeq" id="WP_141353947.1">
    <property type="nucleotide sequence ID" value="NZ_BJNV01000062.1"/>
</dbReference>
<sequence>MPPADLLKDFFNALPESAQGGADVSRVYVNRSPDDEHDPVANLKQYIQWEPRTGGCYLFSGLRGAGKTTELNRLVTELREDGIAAYYCDASTYLNLNDPQLSLAELLMTALAGLADAVRQELGQGKLNDSIWQRTKRLFQSKVELKPKLIAPLGDTGASLEVEATLQDNPDFRKELISFAQSSSAFFDEAAKFADEVAATIRRHTQCEKIVLVVDSLERISAPSGDEAKLFNSLKEVFFNEPTRLQFASLFVVYSAPPYLHAVLPGVSNGFSQSVALPNFKVIQRDGSRNEDGICRMREIVGRRFPQWPEILDETVMNHLAWMSGGNVRRFFNLLRTLARKAALSRVGLPITAVDAPSVIHALAEAAQPLQWLTGPDREWLKRFMDNGDNPSGHIKDLAADLPPIIRLFDHSLVLDYQNGSPWYQVPPLVRPYV</sequence>
<keyword evidence="2" id="KW-1185">Reference proteome</keyword>
<evidence type="ECO:0000313" key="2">
    <source>
        <dbReference type="Proteomes" id="UP000318422"/>
    </source>
</evidence>
<dbReference type="OrthoDB" id="2022508at2"/>
<dbReference type="Proteomes" id="UP000318422">
    <property type="component" value="Unassembled WGS sequence"/>
</dbReference>
<protein>
    <submittedName>
        <fullName evidence="1">Uncharacterized protein</fullName>
    </submittedName>
</protein>
<gene>
    <name evidence="1" type="ORF">ZRA01_31040</name>
</gene>
<evidence type="ECO:0000313" key="1">
    <source>
        <dbReference type="EMBL" id="GEC97031.1"/>
    </source>
</evidence>
<organism evidence="1 2">
    <name type="scientific">Zoogloea ramigera</name>
    <dbReference type="NCBI Taxonomy" id="350"/>
    <lineage>
        <taxon>Bacteria</taxon>
        <taxon>Pseudomonadati</taxon>
        <taxon>Pseudomonadota</taxon>
        <taxon>Betaproteobacteria</taxon>
        <taxon>Rhodocyclales</taxon>
        <taxon>Zoogloeaceae</taxon>
        <taxon>Zoogloea</taxon>
    </lineage>
</organism>
<name>A0A4Y4CVU7_ZOORA</name>
<dbReference type="EMBL" id="BJNV01000062">
    <property type="protein sequence ID" value="GEC97031.1"/>
    <property type="molecule type" value="Genomic_DNA"/>
</dbReference>
<proteinExistence type="predicted"/>
<dbReference type="SUPFAM" id="SSF52540">
    <property type="entry name" value="P-loop containing nucleoside triphosphate hydrolases"/>
    <property type="match status" value="1"/>
</dbReference>
<dbReference type="InterPro" id="IPR027417">
    <property type="entry name" value="P-loop_NTPase"/>
</dbReference>
<dbReference type="AlphaFoldDB" id="A0A4Y4CVU7"/>
<accession>A0A4Y4CVU7</accession>